<dbReference type="PANTHER" id="PTHR30537:SF72">
    <property type="entry name" value="LYSR FAMILY TRANSCRIPTIONAL REGULATOR"/>
    <property type="match status" value="1"/>
</dbReference>
<evidence type="ECO:0000256" key="2">
    <source>
        <dbReference type="ARBA" id="ARBA00023015"/>
    </source>
</evidence>
<dbReference type="RefSeq" id="WP_188026946.1">
    <property type="nucleotide sequence ID" value="NZ_JACHGR010000007.1"/>
</dbReference>
<dbReference type="PROSITE" id="PS50931">
    <property type="entry name" value="HTH_LYSR"/>
    <property type="match status" value="1"/>
</dbReference>
<dbReference type="Pfam" id="PF00126">
    <property type="entry name" value="HTH_1"/>
    <property type="match status" value="1"/>
</dbReference>
<dbReference type="CDD" id="cd08472">
    <property type="entry name" value="PBP2_CrgA_like_3"/>
    <property type="match status" value="1"/>
</dbReference>
<dbReference type="Pfam" id="PF03466">
    <property type="entry name" value="LysR_substrate"/>
    <property type="match status" value="1"/>
</dbReference>
<keyword evidence="2" id="KW-0805">Transcription regulation</keyword>
<dbReference type="FunFam" id="1.10.10.10:FF:000001">
    <property type="entry name" value="LysR family transcriptional regulator"/>
    <property type="match status" value="1"/>
</dbReference>
<evidence type="ECO:0000256" key="1">
    <source>
        <dbReference type="ARBA" id="ARBA00009437"/>
    </source>
</evidence>
<keyword evidence="3" id="KW-0238">DNA-binding</keyword>
<dbReference type="FunFam" id="3.40.190.290:FF:000001">
    <property type="entry name" value="Transcriptional regulator, LysR family"/>
    <property type="match status" value="1"/>
</dbReference>
<dbReference type="InterPro" id="IPR005119">
    <property type="entry name" value="LysR_subst-bd"/>
</dbReference>
<dbReference type="Gene3D" id="3.40.190.290">
    <property type="match status" value="1"/>
</dbReference>
<comment type="similarity">
    <text evidence="1">Belongs to the LysR transcriptional regulatory family.</text>
</comment>
<dbReference type="SUPFAM" id="SSF53850">
    <property type="entry name" value="Periplasmic binding protein-like II"/>
    <property type="match status" value="1"/>
</dbReference>
<dbReference type="GO" id="GO:0043565">
    <property type="term" value="F:sequence-specific DNA binding"/>
    <property type="evidence" value="ECO:0007669"/>
    <property type="project" value="TreeGrafter"/>
</dbReference>
<proteinExistence type="inferred from homology"/>
<dbReference type="SUPFAM" id="SSF46785">
    <property type="entry name" value="Winged helix' DNA-binding domain"/>
    <property type="match status" value="1"/>
</dbReference>
<organism evidence="6 7">
    <name type="scientific">Tolumonas osonensis</name>
    <dbReference type="NCBI Taxonomy" id="675874"/>
    <lineage>
        <taxon>Bacteria</taxon>
        <taxon>Pseudomonadati</taxon>
        <taxon>Pseudomonadota</taxon>
        <taxon>Gammaproteobacteria</taxon>
        <taxon>Aeromonadales</taxon>
        <taxon>Aeromonadaceae</taxon>
        <taxon>Tolumonas</taxon>
    </lineage>
</organism>
<feature type="domain" description="HTH lysR-type" evidence="5">
    <location>
        <begin position="1"/>
        <end position="59"/>
    </location>
</feature>
<dbReference type="EMBL" id="JACHGR010000007">
    <property type="protein sequence ID" value="MBB6056219.1"/>
    <property type="molecule type" value="Genomic_DNA"/>
</dbReference>
<evidence type="ECO:0000256" key="4">
    <source>
        <dbReference type="ARBA" id="ARBA00023163"/>
    </source>
</evidence>
<evidence type="ECO:0000313" key="6">
    <source>
        <dbReference type="EMBL" id="MBB6056219.1"/>
    </source>
</evidence>
<accession>A0A841GE65</accession>
<keyword evidence="7" id="KW-1185">Reference proteome</keyword>
<reference evidence="6 7" key="1">
    <citation type="submission" date="2020-08" db="EMBL/GenBank/DDBJ databases">
        <title>Genomic Encyclopedia of Type Strains, Phase IV (KMG-IV): sequencing the most valuable type-strain genomes for metagenomic binning, comparative biology and taxonomic classification.</title>
        <authorList>
            <person name="Goeker M."/>
        </authorList>
    </citation>
    <scope>NUCLEOTIDE SEQUENCE [LARGE SCALE GENOMIC DNA]</scope>
    <source>
        <strain evidence="6 7">DSM 22975</strain>
    </source>
</reference>
<evidence type="ECO:0000256" key="3">
    <source>
        <dbReference type="ARBA" id="ARBA00023125"/>
    </source>
</evidence>
<sequence>MEFIQTVRVFAKLAELGSFTKTAEALQLGRPQVSIVIQELETSLGVRLFHRTTRNVRLSAEGELFYEKARDILARIAEATSMFGRPGSTLHGRLRIDIPSAFAQPIFIERLKEFNAKYPELELVIGVTDRTVDLIAEGVDCVLRIGELPNSSMVARKIGSVIMVTVASPKYINEYGTPSQISELKNHKCINFLSGANNRPLAWSFRQDEEEISLSVDSSVSTNESNSYVNCAAAGFGLIQALGLSVEPMLNSGRLVEVLSSFRPTPKQVSILYPSRTYLAPQVHAFVDWLKSEFPHISPNWVK</sequence>
<name>A0A841GE65_9GAMM</name>
<protein>
    <submittedName>
        <fullName evidence="6">LysR family transcriptional regulator for bpeEF and oprC</fullName>
    </submittedName>
</protein>
<dbReference type="InterPro" id="IPR058163">
    <property type="entry name" value="LysR-type_TF_proteobact-type"/>
</dbReference>
<dbReference type="PANTHER" id="PTHR30537">
    <property type="entry name" value="HTH-TYPE TRANSCRIPTIONAL REGULATOR"/>
    <property type="match status" value="1"/>
</dbReference>
<dbReference type="GO" id="GO:0006351">
    <property type="term" value="P:DNA-templated transcription"/>
    <property type="evidence" value="ECO:0007669"/>
    <property type="project" value="TreeGrafter"/>
</dbReference>
<dbReference type="InterPro" id="IPR000847">
    <property type="entry name" value="LysR_HTH_N"/>
</dbReference>
<dbReference type="Gene3D" id="1.10.10.10">
    <property type="entry name" value="Winged helix-like DNA-binding domain superfamily/Winged helix DNA-binding domain"/>
    <property type="match status" value="1"/>
</dbReference>
<dbReference type="InterPro" id="IPR036388">
    <property type="entry name" value="WH-like_DNA-bd_sf"/>
</dbReference>
<dbReference type="AlphaFoldDB" id="A0A841GE65"/>
<evidence type="ECO:0000313" key="7">
    <source>
        <dbReference type="Proteomes" id="UP000585721"/>
    </source>
</evidence>
<keyword evidence="4" id="KW-0804">Transcription</keyword>
<evidence type="ECO:0000259" key="5">
    <source>
        <dbReference type="PROSITE" id="PS50931"/>
    </source>
</evidence>
<dbReference type="InterPro" id="IPR036390">
    <property type="entry name" value="WH_DNA-bd_sf"/>
</dbReference>
<dbReference type="Proteomes" id="UP000585721">
    <property type="component" value="Unassembled WGS sequence"/>
</dbReference>
<gene>
    <name evidence="6" type="ORF">HNR75_002151</name>
</gene>
<comment type="caution">
    <text evidence="6">The sequence shown here is derived from an EMBL/GenBank/DDBJ whole genome shotgun (WGS) entry which is preliminary data.</text>
</comment>
<dbReference type="GO" id="GO:0003700">
    <property type="term" value="F:DNA-binding transcription factor activity"/>
    <property type="evidence" value="ECO:0007669"/>
    <property type="project" value="InterPro"/>
</dbReference>